<comment type="caution">
    <text evidence="1">The sequence shown here is derived from an EMBL/GenBank/DDBJ whole genome shotgun (WGS) entry which is preliminary data.</text>
</comment>
<evidence type="ECO:0000313" key="2">
    <source>
        <dbReference type="Proteomes" id="UP001516400"/>
    </source>
</evidence>
<gene>
    <name evidence="1" type="ORF">HHI36_022199</name>
</gene>
<dbReference type="AlphaFoldDB" id="A0ABD2MZ07"/>
<accession>A0ABD2MZ07</accession>
<sequence length="93" mass="10855">MEANKSKQDATFNKNRAERFAVGYLVLTRITSHPANRKSKKLLPKYRGPFKVIEVLPNDRYRVKEDIHTERSNRPYTGVAGVEHMKPFIIQQK</sequence>
<dbReference type="Proteomes" id="UP001516400">
    <property type="component" value="Unassembled WGS sequence"/>
</dbReference>
<proteinExistence type="predicted"/>
<organism evidence="1 2">
    <name type="scientific">Cryptolaemus montrouzieri</name>
    <dbReference type="NCBI Taxonomy" id="559131"/>
    <lineage>
        <taxon>Eukaryota</taxon>
        <taxon>Metazoa</taxon>
        <taxon>Ecdysozoa</taxon>
        <taxon>Arthropoda</taxon>
        <taxon>Hexapoda</taxon>
        <taxon>Insecta</taxon>
        <taxon>Pterygota</taxon>
        <taxon>Neoptera</taxon>
        <taxon>Endopterygota</taxon>
        <taxon>Coleoptera</taxon>
        <taxon>Polyphaga</taxon>
        <taxon>Cucujiformia</taxon>
        <taxon>Coccinelloidea</taxon>
        <taxon>Coccinellidae</taxon>
        <taxon>Scymninae</taxon>
        <taxon>Scymnini</taxon>
        <taxon>Cryptolaemus</taxon>
    </lineage>
</organism>
<dbReference type="EMBL" id="JABFTP020000042">
    <property type="protein sequence ID" value="KAL3271728.1"/>
    <property type="molecule type" value="Genomic_DNA"/>
</dbReference>
<reference evidence="1 2" key="1">
    <citation type="journal article" date="2021" name="BMC Biol.">
        <title>Horizontally acquired antibacterial genes associated with adaptive radiation of ladybird beetles.</title>
        <authorList>
            <person name="Li H.S."/>
            <person name="Tang X.F."/>
            <person name="Huang Y.H."/>
            <person name="Xu Z.Y."/>
            <person name="Chen M.L."/>
            <person name="Du X.Y."/>
            <person name="Qiu B.Y."/>
            <person name="Chen P.T."/>
            <person name="Zhang W."/>
            <person name="Slipinski A."/>
            <person name="Escalona H.E."/>
            <person name="Waterhouse R.M."/>
            <person name="Zwick A."/>
            <person name="Pang H."/>
        </authorList>
    </citation>
    <scope>NUCLEOTIDE SEQUENCE [LARGE SCALE GENOMIC DNA]</scope>
    <source>
        <strain evidence="1">SYSU2018</strain>
    </source>
</reference>
<name>A0ABD2MZ07_9CUCU</name>
<keyword evidence="2" id="KW-1185">Reference proteome</keyword>
<protein>
    <submittedName>
        <fullName evidence="1">Uncharacterized protein</fullName>
    </submittedName>
</protein>
<evidence type="ECO:0000313" key="1">
    <source>
        <dbReference type="EMBL" id="KAL3271728.1"/>
    </source>
</evidence>